<gene>
    <name evidence="12" type="ordered locus">Thivi_0562</name>
</gene>
<name>I3Y6K3_THIV6</name>
<dbReference type="Gene3D" id="3.30.565.10">
    <property type="entry name" value="Histidine kinase-like ATPase, C-terminal domain"/>
    <property type="match status" value="1"/>
</dbReference>
<dbReference type="Pfam" id="PF00072">
    <property type="entry name" value="Response_reg"/>
    <property type="match status" value="1"/>
</dbReference>
<dbReference type="PROSITE" id="PS50109">
    <property type="entry name" value="HIS_KIN"/>
    <property type="match status" value="1"/>
</dbReference>
<feature type="transmembrane region" description="Helical" evidence="7">
    <location>
        <begin position="213"/>
        <end position="235"/>
    </location>
</feature>
<feature type="domain" description="PAS" evidence="10">
    <location>
        <begin position="895"/>
        <end position="965"/>
    </location>
</feature>
<dbReference type="InterPro" id="IPR036890">
    <property type="entry name" value="HATPase_C_sf"/>
</dbReference>
<dbReference type="InterPro" id="IPR035965">
    <property type="entry name" value="PAS-like_dom_sf"/>
</dbReference>
<dbReference type="PROSITE" id="PS50112">
    <property type="entry name" value="PAS"/>
    <property type="match status" value="3"/>
</dbReference>
<dbReference type="InterPro" id="IPR011006">
    <property type="entry name" value="CheY-like_superfamily"/>
</dbReference>
<dbReference type="EC" id="2.7.13.3" evidence="2"/>
<evidence type="ECO:0000256" key="6">
    <source>
        <dbReference type="PROSITE-ProRule" id="PRU00169"/>
    </source>
</evidence>
<keyword evidence="7" id="KW-0812">Transmembrane</keyword>
<dbReference type="STRING" id="765911.Thivi_0562"/>
<keyword evidence="5" id="KW-0418">Kinase</keyword>
<dbReference type="Pfam" id="PF08448">
    <property type="entry name" value="PAS_4"/>
    <property type="match status" value="2"/>
</dbReference>
<dbReference type="InterPro" id="IPR004358">
    <property type="entry name" value="Sig_transdc_His_kin-like_C"/>
</dbReference>
<proteinExistence type="predicted"/>
<dbReference type="NCBIfam" id="TIGR00229">
    <property type="entry name" value="sensory_box"/>
    <property type="match status" value="4"/>
</dbReference>
<evidence type="ECO:0000256" key="5">
    <source>
        <dbReference type="ARBA" id="ARBA00022777"/>
    </source>
</evidence>
<dbReference type="InterPro" id="IPR003594">
    <property type="entry name" value="HATPase_dom"/>
</dbReference>
<dbReference type="eggNOG" id="COG4191">
    <property type="taxonomic scope" value="Bacteria"/>
</dbReference>
<feature type="domain" description="Response regulatory" evidence="9">
    <location>
        <begin position="1289"/>
        <end position="1403"/>
    </location>
</feature>
<dbReference type="eggNOG" id="COG0784">
    <property type="taxonomic scope" value="Bacteria"/>
</dbReference>
<dbReference type="Gene3D" id="3.30.450.20">
    <property type="entry name" value="PAS domain"/>
    <property type="match status" value="4"/>
</dbReference>
<evidence type="ECO:0000259" key="11">
    <source>
        <dbReference type="PROSITE" id="PS50113"/>
    </source>
</evidence>
<dbReference type="InterPro" id="IPR003018">
    <property type="entry name" value="GAF"/>
</dbReference>
<dbReference type="SMART" id="SM00065">
    <property type="entry name" value="GAF"/>
    <property type="match status" value="1"/>
</dbReference>
<dbReference type="SMART" id="SM00086">
    <property type="entry name" value="PAC"/>
    <property type="match status" value="3"/>
</dbReference>
<organism evidence="12 13">
    <name type="scientific">Thiocystis violascens (strain ATCC 17096 / DSM 198 / 6111)</name>
    <name type="common">Chromatium violascens</name>
    <dbReference type="NCBI Taxonomy" id="765911"/>
    <lineage>
        <taxon>Bacteria</taxon>
        <taxon>Pseudomonadati</taxon>
        <taxon>Pseudomonadota</taxon>
        <taxon>Gammaproteobacteria</taxon>
        <taxon>Chromatiales</taxon>
        <taxon>Chromatiaceae</taxon>
        <taxon>Thiocystis</taxon>
    </lineage>
</organism>
<protein>
    <recommendedName>
        <fullName evidence="2">histidine kinase</fullName>
        <ecNumber evidence="2">2.7.13.3</ecNumber>
    </recommendedName>
</protein>
<feature type="modified residue" description="4-aspartylphosphate" evidence="6">
    <location>
        <position position="1339"/>
    </location>
</feature>
<accession>I3Y6K3</accession>
<dbReference type="Pfam" id="PF08447">
    <property type="entry name" value="PAS_3"/>
    <property type="match status" value="1"/>
</dbReference>
<dbReference type="Pfam" id="PF02518">
    <property type="entry name" value="HATPase_c"/>
    <property type="match status" value="1"/>
</dbReference>
<dbReference type="EMBL" id="CP003154">
    <property type="protein sequence ID" value="AFL72621.1"/>
    <property type="molecule type" value="Genomic_DNA"/>
</dbReference>
<feature type="transmembrane region" description="Helical" evidence="7">
    <location>
        <begin position="151"/>
        <end position="170"/>
    </location>
</feature>
<sequence>MTTHHPGPGVSVSAVRRALLTALLAAAAVAANAFPLPLFLGVDLLFGSVVALLTLVWLGFVPALLVAAAGGVYTLLLWGHPYALIIFVAEIAVIGGLRELARRRGRSAPPLAVASVVFWLLVGLPLVLLFYRLGLGLNGSQTLLIALKQPLNGILNAALASLILLLVALARQPRGGMPIADFFFATLLTAILLPGLLIATSDNAAPLIDRAQLAVMEAMETLTFLMLIALLVAWIGSRHLSRLLQSLNASARHLPVAIRDRAPWIAPPADLFVETDQLLTTLAVIADSLDASFRAIEHERANFRAFFDSMDDLIFVMTPEGRILDVNSSVERKLDYRAEELAGMSIMALHPAEQSQDCEGHLAALRVGKRDTCFLPLVTREDARIPVAARIWRGQWNGQDCLFGVAKDLTDEMAVRDELRAERDLFSAGPVREARGQVVESRGYLFDQSHLRETQQALARERQRLTNVIDGTRLGTWEWNLETDAVVFNEHWAGLCGYRLAELAPTSLATWRQLAHPDDLLVSEERVAAHLSGRSDRYVCELRMRHRDGHWVWVRDEGRVVARDAAGRPRIFAGTHTDISERQSAKLELKRRELLDRLLVDLAGELVNLPPAGLDSFIARSFGRFGRHLDRAFVCLVDEGTDTLSKTHEWTAADVTPRHAHGQRTPQADFPILLQQLRANEPVSLHNVSELPADWRDECARLASPETRSLLLMPMIHANRLLGIIGLDAVRLPHRWSINKREFLRVYSNLLVGALLRERTDLKLRESLAHYDRLAEQTRSVAWEVDAQGLYTSVSPLVELVLGWQPGELVGKRHFYELAPAADRATIQRQGLDVFARHALLQDFVNLAEHRDGRRVWLLTHGQPFFGADGELLGYRGTSQDITARQETLARLAASEQRLRTVFDHAPMGIAIPDRERRFVYVNHAYARLLGRARIELIGQPIDPMIYEDDRAETDRLFAELLSGQRDSYRMNRRYVRPNGEIVWGDLRVTLMPGEAGESPLPVGIVEDITEKLVAQADNKRLQHELESARERETIGHLASGIAHDFNNLLGVVDANLYYLSDSLSGEGADPEIAEILGETRSALGHAKIITAGMLSLSRAGGIPRERVALSQVFEELTAILRQLLPSVLDVRIWTEAGLFASSNGAFLQATLLNLVLNARDAMPDGGQLSLEACLVSAAPVFPPRLGEAPSGAHLEIRVSDTGHGMRPETLERIFEPLFSTKAKQRGHGLGLFMVQEFVTRTGAALAVASRLGEGSEFRLWLPIDASAPAAPLELNHTPPMTGLGAVPRVLLVEDDPRVRESVGRLLTANGIRFAAAEHGAAGLERLRQEPDFDLVLSDIAMPVLDGIDLFQTLACERPDLPVILMTGQELQPIRLDADERWPSILPKPLDPDRLMHAIRDALYRSDSAPVWDAS</sequence>
<comment type="catalytic activity">
    <reaction evidence="1">
        <text>ATP + protein L-histidine = ADP + protein N-phospho-L-histidine.</text>
        <dbReference type="EC" id="2.7.13.3"/>
    </reaction>
</comment>
<feature type="transmembrane region" description="Helical" evidence="7">
    <location>
        <begin position="49"/>
        <end position="76"/>
    </location>
</feature>
<dbReference type="GO" id="GO:0006355">
    <property type="term" value="P:regulation of DNA-templated transcription"/>
    <property type="evidence" value="ECO:0007669"/>
    <property type="project" value="InterPro"/>
</dbReference>
<keyword evidence="7" id="KW-1133">Transmembrane helix</keyword>
<dbReference type="KEGG" id="tvi:Thivi_0562"/>
<evidence type="ECO:0000256" key="1">
    <source>
        <dbReference type="ARBA" id="ARBA00000085"/>
    </source>
</evidence>
<dbReference type="Pfam" id="PF00989">
    <property type="entry name" value="PAS"/>
    <property type="match status" value="1"/>
</dbReference>
<evidence type="ECO:0000259" key="9">
    <source>
        <dbReference type="PROSITE" id="PS50110"/>
    </source>
</evidence>
<keyword evidence="7" id="KW-0472">Membrane</keyword>
<feature type="domain" description="PAS" evidence="10">
    <location>
        <begin position="299"/>
        <end position="355"/>
    </location>
</feature>
<feature type="transmembrane region" description="Helical" evidence="7">
    <location>
        <begin position="82"/>
        <end position="100"/>
    </location>
</feature>
<dbReference type="InterPro" id="IPR013655">
    <property type="entry name" value="PAS_fold_3"/>
</dbReference>
<dbReference type="SUPFAM" id="SSF52172">
    <property type="entry name" value="CheY-like"/>
    <property type="match status" value="1"/>
</dbReference>
<dbReference type="InterPro" id="IPR013767">
    <property type="entry name" value="PAS_fold"/>
</dbReference>
<dbReference type="PANTHER" id="PTHR43304:SF1">
    <property type="entry name" value="PAC DOMAIN-CONTAINING PROTEIN"/>
    <property type="match status" value="1"/>
</dbReference>
<dbReference type="InterPro" id="IPR013656">
    <property type="entry name" value="PAS_4"/>
</dbReference>
<dbReference type="Proteomes" id="UP000006062">
    <property type="component" value="Chromosome"/>
</dbReference>
<dbReference type="InterPro" id="IPR029016">
    <property type="entry name" value="GAF-like_dom_sf"/>
</dbReference>
<dbReference type="InterPro" id="IPR000700">
    <property type="entry name" value="PAS-assoc_C"/>
</dbReference>
<dbReference type="SUPFAM" id="SSF55785">
    <property type="entry name" value="PYP-like sensor domain (PAS domain)"/>
    <property type="match status" value="4"/>
</dbReference>
<dbReference type="eggNOG" id="COG2202">
    <property type="taxonomic scope" value="Bacteria"/>
</dbReference>
<dbReference type="PRINTS" id="PR00344">
    <property type="entry name" value="BCTRLSENSOR"/>
</dbReference>
<dbReference type="SMART" id="SM00387">
    <property type="entry name" value="HATPase_c"/>
    <property type="match status" value="1"/>
</dbReference>
<dbReference type="SUPFAM" id="SSF55781">
    <property type="entry name" value="GAF domain-like"/>
    <property type="match status" value="1"/>
</dbReference>
<dbReference type="OrthoDB" id="9770473at2"/>
<feature type="domain" description="PAC" evidence="11">
    <location>
        <begin position="841"/>
        <end position="894"/>
    </location>
</feature>
<evidence type="ECO:0000259" key="8">
    <source>
        <dbReference type="PROSITE" id="PS50109"/>
    </source>
</evidence>
<evidence type="ECO:0000256" key="2">
    <source>
        <dbReference type="ARBA" id="ARBA00012438"/>
    </source>
</evidence>
<evidence type="ECO:0000259" key="10">
    <source>
        <dbReference type="PROSITE" id="PS50112"/>
    </source>
</evidence>
<dbReference type="InterPro" id="IPR000014">
    <property type="entry name" value="PAS"/>
</dbReference>
<dbReference type="PROSITE" id="PS50110">
    <property type="entry name" value="RESPONSE_REGULATORY"/>
    <property type="match status" value="1"/>
</dbReference>
<feature type="transmembrane region" description="Helical" evidence="7">
    <location>
        <begin position="182"/>
        <end position="201"/>
    </location>
</feature>
<keyword evidence="13" id="KW-1185">Reference proteome</keyword>
<dbReference type="GO" id="GO:0000160">
    <property type="term" value="P:phosphorelay signal transduction system"/>
    <property type="evidence" value="ECO:0007669"/>
    <property type="project" value="InterPro"/>
</dbReference>
<evidence type="ECO:0000313" key="13">
    <source>
        <dbReference type="Proteomes" id="UP000006062"/>
    </source>
</evidence>
<dbReference type="RefSeq" id="WP_014777119.1">
    <property type="nucleotide sequence ID" value="NC_018012.1"/>
</dbReference>
<dbReference type="Gene3D" id="3.30.450.40">
    <property type="match status" value="1"/>
</dbReference>
<keyword evidence="3 6" id="KW-0597">Phosphoprotein</keyword>
<dbReference type="InterPro" id="IPR005467">
    <property type="entry name" value="His_kinase_dom"/>
</dbReference>
<evidence type="ECO:0000256" key="7">
    <source>
        <dbReference type="SAM" id="Phobius"/>
    </source>
</evidence>
<dbReference type="CDD" id="cd00130">
    <property type="entry name" value="PAS"/>
    <property type="match status" value="4"/>
</dbReference>
<evidence type="ECO:0000256" key="3">
    <source>
        <dbReference type="ARBA" id="ARBA00022553"/>
    </source>
</evidence>
<dbReference type="eggNOG" id="COG2203">
    <property type="taxonomic scope" value="Bacteria"/>
</dbReference>
<feature type="transmembrane region" description="Helical" evidence="7">
    <location>
        <begin position="20"/>
        <end position="42"/>
    </location>
</feature>
<dbReference type="SMART" id="SM00448">
    <property type="entry name" value="REC"/>
    <property type="match status" value="1"/>
</dbReference>
<dbReference type="SUPFAM" id="SSF55874">
    <property type="entry name" value="ATPase domain of HSP90 chaperone/DNA topoisomerase II/histidine kinase"/>
    <property type="match status" value="1"/>
</dbReference>
<dbReference type="Gene3D" id="3.40.50.2300">
    <property type="match status" value="1"/>
</dbReference>
<feature type="domain" description="PAC" evidence="11">
    <location>
        <begin position="538"/>
        <end position="591"/>
    </location>
</feature>
<feature type="domain" description="PAS" evidence="10">
    <location>
        <begin position="767"/>
        <end position="843"/>
    </location>
</feature>
<feature type="transmembrane region" description="Helical" evidence="7">
    <location>
        <begin position="112"/>
        <end position="131"/>
    </location>
</feature>
<dbReference type="InterPro" id="IPR001789">
    <property type="entry name" value="Sig_transdc_resp-reg_receiver"/>
</dbReference>
<dbReference type="PROSITE" id="PS50113">
    <property type="entry name" value="PAC"/>
    <property type="match status" value="3"/>
</dbReference>
<reference evidence="12 13" key="1">
    <citation type="submission" date="2012-06" db="EMBL/GenBank/DDBJ databases">
        <title>Complete sequence of Thiocystis violascens DSM 198.</title>
        <authorList>
            <consortium name="US DOE Joint Genome Institute"/>
            <person name="Lucas S."/>
            <person name="Han J."/>
            <person name="Lapidus A."/>
            <person name="Cheng J.-F."/>
            <person name="Goodwin L."/>
            <person name="Pitluck S."/>
            <person name="Peters L."/>
            <person name="Ovchinnikova G."/>
            <person name="Teshima H."/>
            <person name="Detter J.C."/>
            <person name="Han C."/>
            <person name="Tapia R."/>
            <person name="Land M."/>
            <person name="Hauser L."/>
            <person name="Kyrpides N."/>
            <person name="Ivanova N."/>
            <person name="Pagani I."/>
            <person name="Vogl K."/>
            <person name="Liu Z."/>
            <person name="Frigaard N.-U."/>
            <person name="Bryant D."/>
            <person name="Woyke T."/>
        </authorList>
    </citation>
    <scope>NUCLEOTIDE SEQUENCE [LARGE SCALE GENOMIC DNA]</scope>
    <source>
        <strain evidence="13">ATCC 17096 / DSM 198 / 6111</strain>
    </source>
</reference>
<dbReference type="Gene3D" id="1.10.287.130">
    <property type="match status" value="1"/>
</dbReference>
<dbReference type="InterPro" id="IPR001610">
    <property type="entry name" value="PAC"/>
</dbReference>
<evidence type="ECO:0000313" key="12">
    <source>
        <dbReference type="EMBL" id="AFL72621.1"/>
    </source>
</evidence>
<keyword evidence="4" id="KW-0808">Transferase</keyword>
<dbReference type="Pfam" id="PF01590">
    <property type="entry name" value="GAF"/>
    <property type="match status" value="1"/>
</dbReference>
<evidence type="ECO:0000256" key="4">
    <source>
        <dbReference type="ARBA" id="ARBA00022679"/>
    </source>
</evidence>
<dbReference type="SMART" id="SM00091">
    <property type="entry name" value="PAS"/>
    <property type="match status" value="4"/>
</dbReference>
<dbReference type="GO" id="GO:0004673">
    <property type="term" value="F:protein histidine kinase activity"/>
    <property type="evidence" value="ECO:0007669"/>
    <property type="project" value="UniProtKB-EC"/>
</dbReference>
<feature type="domain" description="PAC" evidence="11">
    <location>
        <begin position="969"/>
        <end position="1021"/>
    </location>
</feature>
<feature type="domain" description="Histidine kinase" evidence="8">
    <location>
        <begin position="1041"/>
        <end position="1266"/>
    </location>
</feature>
<dbReference type="HOGENOM" id="CLU_253410_0_0_6"/>
<dbReference type="InterPro" id="IPR052162">
    <property type="entry name" value="Sensor_kinase/Photoreceptor"/>
</dbReference>
<dbReference type="PANTHER" id="PTHR43304">
    <property type="entry name" value="PHYTOCHROME-LIKE PROTEIN CPH1"/>
    <property type="match status" value="1"/>
</dbReference>